<dbReference type="PROSITE" id="PS50234">
    <property type="entry name" value="VWFA"/>
    <property type="match status" value="1"/>
</dbReference>
<feature type="compositionally biased region" description="Polar residues" evidence="10">
    <location>
        <begin position="4884"/>
        <end position="4895"/>
    </location>
</feature>
<dbReference type="FunFam" id="3.40.50.300:FF:000142">
    <property type="entry name" value="Midasin"/>
    <property type="match status" value="1"/>
</dbReference>
<keyword evidence="6 9" id="KW-0067">ATP-binding</keyword>
<dbReference type="GO" id="GO:0000055">
    <property type="term" value="P:ribosomal large subunit export from nucleus"/>
    <property type="evidence" value="ECO:0007669"/>
    <property type="project" value="TreeGrafter"/>
</dbReference>
<dbReference type="InterPro" id="IPR011704">
    <property type="entry name" value="ATPase_dyneun-rel_AAA"/>
</dbReference>
<feature type="region of interest" description="Disordered" evidence="10">
    <location>
        <begin position="5103"/>
        <end position="5127"/>
    </location>
</feature>
<evidence type="ECO:0000313" key="12">
    <source>
        <dbReference type="EMBL" id="CAG8452373.1"/>
    </source>
</evidence>
<dbReference type="GO" id="GO:0005654">
    <property type="term" value="C:nucleoplasm"/>
    <property type="evidence" value="ECO:0007669"/>
    <property type="project" value="UniProtKB-SubCell"/>
</dbReference>
<dbReference type="InterPro" id="IPR012099">
    <property type="entry name" value="Midasin"/>
</dbReference>
<evidence type="ECO:0000256" key="9">
    <source>
        <dbReference type="PIRNR" id="PIRNR010340"/>
    </source>
</evidence>
<evidence type="ECO:0000256" key="4">
    <source>
        <dbReference type="ARBA" id="ARBA00017143"/>
    </source>
</evidence>
<dbReference type="InterPro" id="IPR002035">
    <property type="entry name" value="VWF_A"/>
</dbReference>
<name>A0A9N8YVN1_9GLOM</name>
<keyword evidence="7 9" id="KW-0143">Chaperone</keyword>
<dbReference type="PANTHER" id="PTHR48103">
    <property type="entry name" value="MIDASIN-RELATED"/>
    <property type="match status" value="1"/>
</dbReference>
<dbReference type="Pfam" id="PF21108">
    <property type="entry name" value="MDN1_4th"/>
    <property type="match status" value="1"/>
</dbReference>
<feature type="compositionally biased region" description="Acidic residues" evidence="10">
    <location>
        <begin position="4758"/>
        <end position="4788"/>
    </location>
</feature>
<dbReference type="GO" id="GO:0005730">
    <property type="term" value="C:nucleolus"/>
    <property type="evidence" value="ECO:0007669"/>
    <property type="project" value="UniProtKB-SubCell"/>
</dbReference>
<evidence type="ECO:0000256" key="2">
    <source>
        <dbReference type="ARBA" id="ARBA00004642"/>
    </source>
</evidence>
<accession>A0A9N8YVN1</accession>
<keyword evidence="13" id="KW-1185">Reference proteome</keyword>
<evidence type="ECO:0000256" key="10">
    <source>
        <dbReference type="SAM" id="MobiDB-lite"/>
    </source>
</evidence>
<feature type="compositionally biased region" description="Basic and acidic residues" evidence="10">
    <location>
        <begin position="4665"/>
        <end position="4702"/>
    </location>
</feature>
<dbReference type="OrthoDB" id="5186at2759"/>
<dbReference type="Gene3D" id="3.40.50.410">
    <property type="entry name" value="von Willebrand factor, type A domain"/>
    <property type="match status" value="1"/>
</dbReference>
<dbReference type="FunFam" id="3.40.50.300:FF:001053">
    <property type="entry name" value="Midasin"/>
    <property type="match status" value="1"/>
</dbReference>
<evidence type="ECO:0000259" key="11">
    <source>
        <dbReference type="PROSITE" id="PS50234"/>
    </source>
</evidence>
<dbReference type="PANTHER" id="PTHR48103:SF2">
    <property type="entry name" value="MIDASIN"/>
    <property type="match status" value="1"/>
</dbReference>
<comment type="caution">
    <text evidence="12">The sequence shown here is derived from an EMBL/GenBank/DDBJ whole genome shotgun (WGS) entry which is preliminary data.</text>
</comment>
<evidence type="ECO:0000256" key="7">
    <source>
        <dbReference type="ARBA" id="ARBA00023186"/>
    </source>
</evidence>
<feature type="compositionally biased region" description="Polar residues" evidence="10">
    <location>
        <begin position="5115"/>
        <end position="5124"/>
    </location>
</feature>
<feature type="compositionally biased region" description="Acidic residues" evidence="10">
    <location>
        <begin position="4610"/>
        <end position="4638"/>
    </location>
</feature>
<dbReference type="Gene3D" id="3.40.50.300">
    <property type="entry name" value="P-loop containing nucleotide triphosphate hydrolases"/>
    <property type="match status" value="6"/>
</dbReference>
<dbReference type="InterPro" id="IPR040848">
    <property type="entry name" value="AAA_lid_7"/>
</dbReference>
<reference evidence="12" key="1">
    <citation type="submission" date="2021-06" db="EMBL/GenBank/DDBJ databases">
        <authorList>
            <person name="Kallberg Y."/>
            <person name="Tangrot J."/>
            <person name="Rosling A."/>
        </authorList>
    </citation>
    <scope>NUCLEOTIDE SEQUENCE</scope>
    <source>
        <strain evidence="12">FL966</strain>
    </source>
</reference>
<dbReference type="Proteomes" id="UP000789759">
    <property type="component" value="Unassembled WGS sequence"/>
</dbReference>
<dbReference type="FunFam" id="3.40.50.300:FF:001384">
    <property type="entry name" value="Midasin"/>
    <property type="match status" value="1"/>
</dbReference>
<feature type="compositionally biased region" description="Acidic residues" evidence="10">
    <location>
        <begin position="4548"/>
        <end position="4558"/>
    </location>
</feature>
<dbReference type="FunFam" id="3.40.50.300:FF:000582">
    <property type="entry name" value="Midasin"/>
    <property type="match status" value="1"/>
</dbReference>
<dbReference type="SUPFAM" id="SSF52540">
    <property type="entry name" value="P-loop containing nucleoside triphosphate hydrolases"/>
    <property type="match status" value="6"/>
</dbReference>
<feature type="compositionally biased region" description="Basic and acidic residues" evidence="10">
    <location>
        <begin position="4946"/>
        <end position="4968"/>
    </location>
</feature>
<evidence type="ECO:0000256" key="5">
    <source>
        <dbReference type="ARBA" id="ARBA00022741"/>
    </source>
</evidence>
<feature type="compositionally biased region" description="Acidic residues" evidence="10">
    <location>
        <begin position="4822"/>
        <end position="4834"/>
    </location>
</feature>
<evidence type="ECO:0000256" key="6">
    <source>
        <dbReference type="ARBA" id="ARBA00022840"/>
    </source>
</evidence>
<gene>
    <name evidence="12" type="ORF">CPELLU_LOCUS210</name>
</gene>
<comment type="function">
    <text evidence="9">Nuclear chaperone required for maturation and nuclear export of pre-60S ribosome subunits.</text>
</comment>
<dbReference type="FunFam" id="3.40.50.300:FF:001368">
    <property type="entry name" value="Midasin"/>
    <property type="match status" value="1"/>
</dbReference>
<sequence length="5443" mass="627752">MAFHVESFSPMELDVFEKSFETRPFDPLEMDIYTACKNLIPKIERIRHSNQADALEHSYNLITSFLTSENHNDPAIKPPSTRELLNCLSDLLLHPLLTLLIAELFRPILIDLTSRWLLPRDITHTSTFIYSRIENVASAFSQLLPIAPQFFAVTLFSQSPSIFSGLDSLNQNECNKDARILSTIFFLSNHYPYRLLRFSTTTFSRLWDWSTLIQLLTHSNKAIRYLTLCCLGIVFGLSENQKEKAYNKWIGPKNEPVLIDLDNGETLDVRMLIIFDKVIHYKQQFSLLQNDYSSSSLTESRILQDDDLSPLTVKISKVLLQRLNPSENTTSKVKKRLVMTDTTQRNLNEICLALSMGSPVLLEGVTGSGKTSLIEEIAIATGRDEELVKIHLGDQTDAKVLLGTYVSTSTPATFRWQPGILTTAVRDGCWVLIEDIDLASMDVLSILFPLLETGQIFIPDKGQKIFAKQGFQLFATRSLLSDSDNGISKRQMTDSDIGHTLWTKIKIQSQSIDELEFIVANRFESLRDLVPDIIHVYKAMVSIYQDVTMLSSNVLRFISARDLMKWCKRIEFFTSSNDHMSYSQGLSSQVREGLFKEAADCFCAMISDHKSLIMVLEKLGVTLGMTDQWVQFYVNSYIPNINIEDKDIIIGRARFLSVNRKKNINIKRESQQQPFANTGHTLRLLEQIAVCVLLCEPVLLVGETGTGKTATIQYLAELMHQNLIVVNLSQQGDSSDLLGGFKPVDAKVIVTPLKEEFDKLFRKTFSVQKNSRFLETVHKMYVTKKYSRLISLMQEAIKLSEKSFNTEQSQDEQKNSRKISSPELRNQWKLFENSVKEFQYQLDQIRNKFVFKFIDGSLANAVTKGDWILLDEINLASTETLECLNSILQDPESSLLLIEKGDSKPIIRHSNFRIFACMNPATDVGKRDLPPGLRSRFSEFYVNSPDSRRDDLLCIVRKYLSGCIHGEERVCADIVNFYLEVKELQRQHKLVDGSNQRPHFSMRTLTRALSVVSQITPMYGLKRSIYESFCMTFLTQLNKESGIIMQELIENCLLNGVNSKALITQISRQPSNGSYVQFGCYWLKIGNYPSKEVSNYILTPSVMKNLNNLARVVMSSKFPVLLQGPTSAGKTSMIHYLAQRTNHRFMRINNHEHTDLQEYLGSYVTNSEGKLEYQEGVLVEAVRKGYWLVLDELNLAPTDVLEALNRLLDDNRELFIPETQEMIKPHSDFMLFATQNPPGLYAGRKVLSRAFRNRFIEIHFDDIPEEELETILSERCAIAPSHCKRMVQVYKKLMEQRQSTRIFEKQHGFITLRDLFRWAKRGAIDYKELAEQGFMLLAERVRKPDEKLFVKQVLETVMKVTIDENSMYDCSKLEEFKMYSKNYIVWTKAMQRLFMLVAQCLRFNEPVLLIGETGCGKTSVCQVLAEARRTDLYVLNCHHSTETADLLGGQRPLRNRDVLNSELKHDISEYLKHHEQHDIDLEKLDLCDLVRHLDLVSKDEQNLQIDKDKAKQLSSRCKQSCTLFEWNDGPLVKAMKGGSFFLLDEISLADDSVIERLNSVLEPHRSLTLPEKGGKCIEEFVAEIGFQFLATMNPGGDYGKKELSPALRNRFTEIWVPPVSSEEDLLQIISSQLIYPESKNVGLSILEFINWFFHILGNQVAIISLRDILSWINFINVIIGQLGPKESFIQGGCLVFLDGLGSSSASRILLSGQTLKDIRMKCFTKLKELSNNFAVFESIVNFDCEPIKINSTETHFGINYFSIPKGPHISHDITFTLQAPTTSDNAMRILRAMQVRKPILLEGSPGAGKTSLVTALAAASGHKLVRINLSDQTDLIDLFGSDLPVEGGISGEFAWRDAPFLQAMKSGDWVLLDELNLASQSVLEGLNSCLDHREAIYIPELDKEFFCAKEFRVFGAQNPLHQGGGRKGLPRSFINRFTQVYIDQLTNNDLLFICKSLFPQIKEVVLEKMIKFNTRINEDIMIKCLYGRNGAPWEFNLRDIFRWLELLSKDYSLGFYSSPDEYLDLIYLQRMRTEQDRDCIISVFNEIFGQNYQRPKYPYYHIDPKFIQVGHSLIEREDSHLTHSSINKLHILQSQLRPLQSLMKCVEMNWMVILTGPEASGKTNLVRLLSNLTGNPLEEFVMNNSVDTIELLGGFEQFDLSRHRQIVINELLNLTNEVTKDVLLSTHAQLSNSNFQTDNVVQTLMQLNHVLFTLKNYFKFNTRLDYSIVDHLLSLLEQTISSYGLALTIKWHAIFDKVTSLKSKENEPVSGLFEWVDGVIIKALQNGHWLLIDNANLCNPSVLDRLNSLLEPNGVLMVNEHSMINGEIRMIRPHKNFRLFMTLNPKNGELSRAMRNRGVEIALVNTELIENQQDLTRLANSFGLWHPCFPAAMEKFISEINNNMSLSCKFRPTLRWYIMIVKMVNERIQRGDNFSQALISSLQQACHCIDNYNFEMYSQDFIKAYEFDKICFSSNTLLSSNYPFVVDGDLYKNESILAKICLQASHLLHIVLKCEISAGHDTKSHIPRPLLVASECFVEMTSLEDFPIRQYWVNFVFSAMQSSHLLANNKQSSLDYTQFLLNKVINHPLAIQLADIKSRLAYEIGLDVSYMSYQPLDITSNLPLINSIDVYVSNLCDNLKTGIIHMLWKEYFSKIKSFYLLRHILRNEYVENATYEQAMLQKVSNLTLAQQSYCYHQGRISESQLNNKIFGIIYLFLEKSRQCVLSCIDRELNDDELSLLFEFIKQRDFLWECLQQSSLDIGELFTCTKILYGITASLCEKYQEIMRPLRDILSTLIEATALTTGLFMDILWKHFHHISLRNMDLFLLQQELLSIENELDKYDIDQDSAYSIKIMLVDAAATLYFLDECTDADSIKLLDSIKKILVHVRTKLATTRLKSIDPDVKPSLQDPCEPFNCIMDYWSVIYEMQIISQLQFIAAQGFKSTNVEYSTILCQMSEFRDWMLINSKRKPLDFTPHQQLLWIYGNDVNVPKDKAERILNNIIQDVLYGWHNKLWNSSFSNFIVDNDAIDLKFSRASPARLFQSVFSEYYFKFTLQSISIGSFNSALTCLENFEKQIGNKLVFKTNRMNIDIACLVQHIKQIFLPLSHLFSSESWHEICRNLEIVLNATKCLPVLKTNDTIVNSLDAMSVALKTAHDSFFLLALDRWFIPVVNSISTIFKKECAHTYDELLVKIGHAWVFLALGFITLYVPNYPFDPTMETSFKCKQLQFMQSQLEIEINVRADVERYMTGESTNKTVKNLKQNLDDVRSLLTSKSVELALRPDVSQINELFRHIHYLCNNVIDVSHILTLLDDLEKGNDSSVLEREILLQENTLQFIQRMNQNYPLYRDLLQPICISIFQLKHGIRLATSSFKRLNSSHKLTIFNVLKCLLSITKLGYPLECIEILASSDSLKNIKKFIFSAECDIDRWDKYLEYIVVVLRCLYSHISKRGHIISKDLEFIQRIFGEIADVYVAAEDQKKKIAYEKECLYKNKTKVYSNITDEQAAEAEIKQMFPDFSQDFDDTSDDNELDDSPSRLLEEVIIIKDEIIINICTLYKMFVSDFNLYCAKYVEDCPKAIQQTFWATFSMARDLTSLNNRLYSEELDDAFGTCTLLGTSILKNWLVGKDEIINTCSLINKDPEMYDFYKDHNIFEAKKLIPVITNLQQRITELIIMWPEHAVLHQINNICERIKGFNLNSPIAKFLTGLEILLQKTEDWETYASRDTTIKSYQKEIIGLIIQWRQLELTCWPKLLAVQEKYYELSASKWWFHLFNCIILPINDLNKQSSYDRTIAIFQQHINEIVRTLDQFLQSSKYGDFKSRLELIRCFYEHLCKLDHFSKFNTQNNSSGEMHKSFYKQTADVLWNVYKYYSQFICELDNALADMRKPIEKDLCQFVKIASWKDINIYALKQSAQKTHRHLSKCIRKHRDVLDKPVTDIIASCQTVVPKSKLESNSSNATEYCTYSCPENWFSNTIPIDPPATTLELQIELSKEVLSVPDRFINIDKTLKKFRYYCLNDIFLYRPLSKKPILDDFATEIIMRIKTLQEQTHYIMDKDKKNYIKNLKLVKKKALVDLLKELKRIGLCKFPNTKVVKQQQDLVGYTFQLPRIRITKLLYETVESLLHKDESTSKPPVTLIFVPILQKADNYYYRIIAQMTQLRQVSTMHSKDLSLQEVQKGLGFVEDLLCLLIEERKFLCELEQEYIGLSGVMVQLGSIHSAYNSNRLNAEDCGFVCLDSFDEKSVRNIKILLDDIECMLSHSCLLFNIQKQFSKHEVSFEYEEISHNISNWFEKISAVRKRFICVFDRIVLYPDYANGSDAIITQDIIKMVKNEIPIINTLHTYVKSLCSRHPDLSHIFQPLCEYITSKDSLFQFSKQDDYTHLSLDKETKLTLGRIVYKINNLLDEILLCIQNLRKLSSQNINSAQDDIHHQHQEDMHDGYIRCEHERYINFLKKLQLKIILGHFDEIHSQISELMDDNRFKNDTCRDLISCLLQRIFPFIQQYFMIVNGFMTNFILHNKSLCKLSLVLCNSFVTIFTKGFCMPETEMEEDESGEIDDNAQGTGIGEGDGTKDVSDEIVNEEQVLGTQNQTEKLSEEPTNPNIENNGIEMENDFEGTLESTEQLDDTDSSQEDDDLSNLDEQIGNLDDDDQNVDEKMWGDDTSDHEDSGEIVNQEHKQSDQKGEMDIIAKENYNDSKQESHQPKQSGEENMSGTEEEISNDQNEDQNDDECDMQINNQTKIEFDIPPVENLDLPNDMNIEDPDDEFDNQDNGNEDLDDYDADNLDNEDDMHIDVPELDTIQEPFTKDQDDNNSVNSLLTENMVDEPDSTNDMDDVQPGNEVEERSEKNNNFDSLKEHDQKTVPINNTQMESSERENNTEESFNQEHPNSEITNENIYGIDGQSGKVTTIPEERSRKDSQVVSENNIKHDDNTMDDIYPSNDGENNDLDKNLGNRQERPNYDLKDANPHRSLGDALEQWRRRLEIINDENSGSQFNQNNDPQNNVDKKLDESQKFEYIKDDDIAHDFQVMAAATEDQLKVVETIDENDQTCNYESAYEDKEIEVENSINIQNDKPICDDSIYIDKEENSQEACISERSIKNQINEQKHSQDESEIKTMSQSSSFQDHFPIEDTDSLRQELEIKLSEWRQSDRNIAKARELWQKYENLTYDLANGLCEQLRLILEPTLATKLKGDYRTGKRLNMKKIIPYIASNFKKDKIWLRRTKLSKRQYQVMIAVDDSKSMSETRSIQLAYETLALISKALSQLEVGDISIVSFGEKVQLLHPFDQPFSSEAGAQLIHQFTFEQNKTFVRSLMEASIELLERARNRYNGIAQRKELWQLQLIISDGVCEDHETLKSLVRRATEVQIMVVFIIVDNKSEKDSIISMNQVKYKSVNGIMTLSMERYLNTFPFEYYVILRDINALPEILADTLRQYFSIVSHNIL</sequence>
<dbReference type="PIRSF" id="PIRSF010340">
    <property type="entry name" value="Midasin"/>
    <property type="match status" value="1"/>
</dbReference>
<keyword evidence="8 9" id="KW-0539">Nucleus</keyword>
<comment type="subcellular location">
    <subcellularLocation>
        <location evidence="1">Nucleus</location>
        <location evidence="1">Nucleolus</location>
    </subcellularLocation>
    <subcellularLocation>
        <location evidence="2">Nucleus</location>
        <location evidence="2">Nucleoplasm</location>
    </subcellularLocation>
</comment>
<evidence type="ECO:0000256" key="1">
    <source>
        <dbReference type="ARBA" id="ARBA00004604"/>
    </source>
</evidence>
<evidence type="ECO:0000313" key="13">
    <source>
        <dbReference type="Proteomes" id="UP000789759"/>
    </source>
</evidence>
<feature type="domain" description="VWFA" evidence="11">
    <location>
        <begin position="5231"/>
        <end position="5431"/>
    </location>
</feature>
<dbReference type="InterPro" id="IPR003593">
    <property type="entry name" value="AAA+_ATPase"/>
</dbReference>
<dbReference type="GO" id="GO:0005524">
    <property type="term" value="F:ATP binding"/>
    <property type="evidence" value="ECO:0007669"/>
    <property type="project" value="UniProtKB-KW"/>
</dbReference>
<dbReference type="CDD" id="cd00009">
    <property type="entry name" value="AAA"/>
    <property type="match status" value="2"/>
</dbReference>
<dbReference type="InterPro" id="IPR036465">
    <property type="entry name" value="vWFA_dom_sf"/>
</dbReference>
<dbReference type="GO" id="GO:0030687">
    <property type="term" value="C:preribosome, large subunit precursor"/>
    <property type="evidence" value="ECO:0007669"/>
    <property type="project" value="TreeGrafter"/>
</dbReference>
<comment type="similarity">
    <text evidence="3 9">Belongs to the midasin family.</text>
</comment>
<feature type="compositionally biased region" description="Polar residues" evidence="10">
    <location>
        <begin position="4585"/>
        <end position="4605"/>
    </location>
</feature>
<evidence type="ECO:0000256" key="8">
    <source>
        <dbReference type="ARBA" id="ARBA00023242"/>
    </source>
</evidence>
<feature type="compositionally biased region" description="Acidic residues" evidence="10">
    <location>
        <begin position="4714"/>
        <end position="4732"/>
    </location>
</feature>
<dbReference type="InterPro" id="IPR048617">
    <property type="entry name" value="MDN1_AAA_lid_4"/>
</dbReference>
<dbReference type="Pfam" id="PF07728">
    <property type="entry name" value="AAA_5"/>
    <property type="match status" value="8"/>
</dbReference>
<keyword evidence="5 9" id="KW-0547">Nucleotide-binding</keyword>
<proteinExistence type="inferred from homology"/>
<dbReference type="Pfam" id="PF17865">
    <property type="entry name" value="AAA_lid_5"/>
    <property type="match status" value="1"/>
</dbReference>
<dbReference type="SUPFAM" id="SSF53300">
    <property type="entry name" value="vWA-like"/>
    <property type="match status" value="1"/>
</dbReference>
<feature type="compositionally biased region" description="Basic and acidic residues" evidence="10">
    <location>
        <begin position="5104"/>
        <end position="5114"/>
    </location>
</feature>
<feature type="compositionally biased region" description="Basic and acidic residues" evidence="10">
    <location>
        <begin position="4841"/>
        <end position="4860"/>
    </location>
</feature>
<dbReference type="InterPro" id="IPR041190">
    <property type="entry name" value="Midasin_AAA_lid_5"/>
</dbReference>
<dbReference type="EMBL" id="CAJVQA010000046">
    <property type="protein sequence ID" value="CAG8452373.1"/>
    <property type="molecule type" value="Genomic_DNA"/>
</dbReference>
<dbReference type="InterPro" id="IPR027417">
    <property type="entry name" value="P-loop_NTPase"/>
</dbReference>
<dbReference type="GO" id="GO:0000027">
    <property type="term" value="P:ribosomal large subunit assembly"/>
    <property type="evidence" value="ECO:0007669"/>
    <property type="project" value="InterPro"/>
</dbReference>
<evidence type="ECO:0000256" key="3">
    <source>
        <dbReference type="ARBA" id="ARBA00007188"/>
    </source>
</evidence>
<feature type="region of interest" description="Disordered" evidence="10">
    <location>
        <begin position="4548"/>
        <end position="4968"/>
    </location>
</feature>
<dbReference type="SMART" id="SM00382">
    <property type="entry name" value="AAA"/>
    <property type="match status" value="5"/>
</dbReference>
<protein>
    <recommendedName>
        <fullName evidence="4 9">Midasin</fullName>
    </recommendedName>
</protein>
<dbReference type="Pfam" id="PF17867">
    <property type="entry name" value="AAA_lid_7"/>
    <property type="match status" value="3"/>
</dbReference>
<dbReference type="GO" id="GO:0016887">
    <property type="term" value="F:ATP hydrolysis activity"/>
    <property type="evidence" value="ECO:0007669"/>
    <property type="project" value="InterPro"/>
</dbReference>
<organism evidence="12 13">
    <name type="scientific">Cetraspora pellucida</name>
    <dbReference type="NCBI Taxonomy" id="1433469"/>
    <lineage>
        <taxon>Eukaryota</taxon>
        <taxon>Fungi</taxon>
        <taxon>Fungi incertae sedis</taxon>
        <taxon>Mucoromycota</taxon>
        <taxon>Glomeromycotina</taxon>
        <taxon>Glomeromycetes</taxon>
        <taxon>Diversisporales</taxon>
        <taxon>Gigasporaceae</taxon>
        <taxon>Cetraspora</taxon>
    </lineage>
</organism>
<feature type="compositionally biased region" description="Polar residues" evidence="10">
    <location>
        <begin position="4703"/>
        <end position="4713"/>
    </location>
</feature>